<dbReference type="SUPFAM" id="SSF55729">
    <property type="entry name" value="Acyl-CoA N-acyltransferases (Nat)"/>
    <property type="match status" value="1"/>
</dbReference>
<dbReference type="InterPro" id="IPR045057">
    <property type="entry name" value="Gcn5-rel_NAT"/>
</dbReference>
<dbReference type="PROSITE" id="PS51729">
    <property type="entry name" value="GNAT_YJDJ"/>
    <property type="match status" value="1"/>
</dbReference>
<evidence type="ECO:0000313" key="2">
    <source>
        <dbReference type="EMBL" id="MFC7322092.1"/>
    </source>
</evidence>
<dbReference type="PANTHER" id="PTHR31435">
    <property type="entry name" value="PROTEIN NATD1"/>
    <property type="match status" value="1"/>
</dbReference>
<reference evidence="3" key="1">
    <citation type="journal article" date="2019" name="Int. J. Syst. Evol. Microbiol.">
        <title>The Global Catalogue of Microorganisms (GCM) 10K type strain sequencing project: providing services to taxonomists for standard genome sequencing and annotation.</title>
        <authorList>
            <consortium name="The Broad Institute Genomics Platform"/>
            <consortium name="The Broad Institute Genome Sequencing Center for Infectious Disease"/>
            <person name="Wu L."/>
            <person name="Ma J."/>
        </authorList>
    </citation>
    <scope>NUCLEOTIDE SEQUENCE [LARGE SCALE GENOMIC DNA]</scope>
    <source>
        <strain evidence="3">CCUG 73951</strain>
    </source>
</reference>
<dbReference type="EC" id="2.3.1.-" evidence="2"/>
<gene>
    <name evidence="2" type="ORF">ACFQMN_14550</name>
</gene>
<dbReference type="Pfam" id="PF14542">
    <property type="entry name" value="Acetyltransf_CG"/>
    <property type="match status" value="1"/>
</dbReference>
<dbReference type="EMBL" id="JBHTBY010000012">
    <property type="protein sequence ID" value="MFC7322092.1"/>
    <property type="molecule type" value="Genomic_DNA"/>
</dbReference>
<accession>A0ABW2K8H5</accession>
<dbReference type="RefSeq" id="WP_390216779.1">
    <property type="nucleotide sequence ID" value="NZ_JBHTBY010000012.1"/>
</dbReference>
<comment type="caution">
    <text evidence="2">The sequence shown here is derived from an EMBL/GenBank/DDBJ whole genome shotgun (WGS) entry which is preliminary data.</text>
</comment>
<evidence type="ECO:0000313" key="3">
    <source>
        <dbReference type="Proteomes" id="UP001596494"/>
    </source>
</evidence>
<dbReference type="InterPro" id="IPR016181">
    <property type="entry name" value="Acyl_CoA_acyltransferase"/>
</dbReference>
<proteinExistence type="predicted"/>
<feature type="domain" description="N-acetyltransferase" evidence="1">
    <location>
        <begin position="21"/>
        <end position="107"/>
    </location>
</feature>
<dbReference type="CDD" id="cd04301">
    <property type="entry name" value="NAT_SF"/>
    <property type="match status" value="1"/>
</dbReference>
<keyword evidence="2" id="KW-0012">Acyltransferase</keyword>
<protein>
    <submittedName>
        <fullName evidence="2">GNAT family N-acetyltransferase</fullName>
        <ecNumber evidence="2">2.3.1.-</ecNumber>
    </submittedName>
</protein>
<keyword evidence="3" id="KW-1185">Reference proteome</keyword>
<dbReference type="PANTHER" id="PTHR31435:SF10">
    <property type="entry name" value="BSR4717 PROTEIN"/>
    <property type="match status" value="1"/>
</dbReference>
<dbReference type="GO" id="GO:0016746">
    <property type="term" value="F:acyltransferase activity"/>
    <property type="evidence" value="ECO:0007669"/>
    <property type="project" value="UniProtKB-KW"/>
</dbReference>
<organism evidence="2 3">
    <name type="scientific">Halobacillus campisalis</name>
    <dbReference type="NCBI Taxonomy" id="435909"/>
    <lineage>
        <taxon>Bacteria</taxon>
        <taxon>Bacillati</taxon>
        <taxon>Bacillota</taxon>
        <taxon>Bacilli</taxon>
        <taxon>Bacillales</taxon>
        <taxon>Bacillaceae</taxon>
        <taxon>Halobacillus</taxon>
    </lineage>
</organism>
<dbReference type="Gene3D" id="3.40.630.30">
    <property type="match status" value="1"/>
</dbReference>
<dbReference type="InterPro" id="IPR031165">
    <property type="entry name" value="GNAT_YJDJ"/>
</dbReference>
<evidence type="ECO:0000259" key="1">
    <source>
        <dbReference type="PROSITE" id="PS51729"/>
    </source>
</evidence>
<sequence length="108" mass="12361">MAYIFVHQGIQEMERVEMMSQIKQQDGRFYINEKGNELAELVYEEEGSLLKITHTHVTPPEQGEGLATELVDHAVQYARNNNMTIDPICSFAEKVLNGDSKYEDVLNK</sequence>
<dbReference type="Proteomes" id="UP001596494">
    <property type="component" value="Unassembled WGS sequence"/>
</dbReference>
<name>A0ABW2K8H5_9BACI</name>
<keyword evidence="2" id="KW-0808">Transferase</keyword>